<dbReference type="PANTHER" id="PTHR22930">
    <property type="match status" value="1"/>
</dbReference>
<comment type="caution">
    <text evidence="9">The sequence shown here is derived from an EMBL/GenBank/DDBJ whole genome shotgun (WGS) entry which is preliminary data.</text>
</comment>
<comment type="similarity">
    <text evidence="3">Belongs to the HARBI1 family.</text>
</comment>
<evidence type="ECO:0000256" key="1">
    <source>
        <dbReference type="ARBA" id="ARBA00001968"/>
    </source>
</evidence>
<evidence type="ECO:0000256" key="2">
    <source>
        <dbReference type="ARBA" id="ARBA00004123"/>
    </source>
</evidence>
<accession>A0A9P0LI37</accession>
<evidence type="ECO:0000256" key="6">
    <source>
        <dbReference type="ARBA" id="ARBA00022801"/>
    </source>
</evidence>
<dbReference type="InterPro" id="IPR045249">
    <property type="entry name" value="HARBI1-like"/>
</dbReference>
<organism evidence="9 10">
    <name type="scientific">Acanthoscelides obtectus</name>
    <name type="common">Bean weevil</name>
    <name type="synonym">Bruchus obtectus</name>
    <dbReference type="NCBI Taxonomy" id="200917"/>
    <lineage>
        <taxon>Eukaryota</taxon>
        <taxon>Metazoa</taxon>
        <taxon>Ecdysozoa</taxon>
        <taxon>Arthropoda</taxon>
        <taxon>Hexapoda</taxon>
        <taxon>Insecta</taxon>
        <taxon>Pterygota</taxon>
        <taxon>Neoptera</taxon>
        <taxon>Endopterygota</taxon>
        <taxon>Coleoptera</taxon>
        <taxon>Polyphaga</taxon>
        <taxon>Cucujiformia</taxon>
        <taxon>Chrysomeloidea</taxon>
        <taxon>Chrysomelidae</taxon>
        <taxon>Bruchinae</taxon>
        <taxon>Bruchini</taxon>
        <taxon>Acanthoscelides</taxon>
    </lineage>
</organism>
<name>A0A9P0LI37_ACAOB</name>
<evidence type="ECO:0000313" key="10">
    <source>
        <dbReference type="Proteomes" id="UP001152888"/>
    </source>
</evidence>
<gene>
    <name evidence="9" type="ORF">ACAOBT_LOCUS24651</name>
</gene>
<dbReference type="GO" id="GO:0016787">
    <property type="term" value="F:hydrolase activity"/>
    <property type="evidence" value="ECO:0007669"/>
    <property type="project" value="UniProtKB-KW"/>
</dbReference>
<reference evidence="9" key="1">
    <citation type="submission" date="2022-03" db="EMBL/GenBank/DDBJ databases">
        <authorList>
            <person name="Sayadi A."/>
        </authorList>
    </citation>
    <scope>NUCLEOTIDE SEQUENCE</scope>
</reference>
<keyword evidence="4" id="KW-0540">Nuclease</keyword>
<dbReference type="OrthoDB" id="8189124at2759"/>
<evidence type="ECO:0000256" key="7">
    <source>
        <dbReference type="ARBA" id="ARBA00023242"/>
    </source>
</evidence>
<evidence type="ECO:0000313" key="9">
    <source>
        <dbReference type="EMBL" id="CAH1998889.1"/>
    </source>
</evidence>
<keyword evidence="6" id="KW-0378">Hydrolase</keyword>
<comment type="cofactor">
    <cofactor evidence="1">
        <name>a divalent metal cation</name>
        <dbReference type="ChEBI" id="CHEBI:60240"/>
    </cofactor>
</comment>
<feature type="domain" description="DDE Tnp4" evidence="8">
    <location>
        <begin position="35"/>
        <end position="199"/>
    </location>
</feature>
<dbReference type="AlphaFoldDB" id="A0A9P0LI37"/>
<dbReference type="PANTHER" id="PTHR22930:SF269">
    <property type="entry name" value="NUCLEASE HARBI1-LIKE PROTEIN"/>
    <property type="match status" value="1"/>
</dbReference>
<keyword evidence="7" id="KW-0539">Nucleus</keyword>
<evidence type="ECO:0000259" key="8">
    <source>
        <dbReference type="Pfam" id="PF13359"/>
    </source>
</evidence>
<sequence>MEYSKKMPNTTEGWLQCAKEFEEHWNYPHCVAAMYGKHVMLQAPINSGSEYYNYKSYFSIVLFALVDANYNFIFADVGTQGRISDGGIFKHSLIWKKIQENSLSLPESKELPGREKRIPYVILGDEAFALHEHVMKPYSGLYEKGSKERIFNYRLSRARRVSENAFGILSAVFRVLRKPMLLEPNKARDVVLTTMYLHNYLRKSKNSRNTYTPAGTFDSELNDGTVVAGSWRRDDVNQTSMCRLKKIPRKSPSNAQEIREVFAEYFFTNGRIPWQNDSA</sequence>
<dbReference type="GO" id="GO:0004518">
    <property type="term" value="F:nuclease activity"/>
    <property type="evidence" value="ECO:0007669"/>
    <property type="project" value="UniProtKB-KW"/>
</dbReference>
<keyword evidence="5" id="KW-0479">Metal-binding</keyword>
<evidence type="ECO:0000256" key="5">
    <source>
        <dbReference type="ARBA" id="ARBA00022723"/>
    </source>
</evidence>
<protein>
    <recommendedName>
        <fullName evidence="8">DDE Tnp4 domain-containing protein</fullName>
    </recommendedName>
</protein>
<proteinExistence type="inferred from homology"/>
<comment type="subcellular location">
    <subcellularLocation>
        <location evidence="2">Nucleus</location>
    </subcellularLocation>
</comment>
<dbReference type="Pfam" id="PF13359">
    <property type="entry name" value="DDE_Tnp_4"/>
    <property type="match status" value="1"/>
</dbReference>
<dbReference type="GO" id="GO:0046872">
    <property type="term" value="F:metal ion binding"/>
    <property type="evidence" value="ECO:0007669"/>
    <property type="project" value="UniProtKB-KW"/>
</dbReference>
<dbReference type="EMBL" id="CAKOFQ010007344">
    <property type="protein sequence ID" value="CAH1998889.1"/>
    <property type="molecule type" value="Genomic_DNA"/>
</dbReference>
<keyword evidence="10" id="KW-1185">Reference proteome</keyword>
<dbReference type="InterPro" id="IPR027806">
    <property type="entry name" value="HARBI1_dom"/>
</dbReference>
<dbReference type="GO" id="GO:0005634">
    <property type="term" value="C:nucleus"/>
    <property type="evidence" value="ECO:0007669"/>
    <property type="project" value="UniProtKB-SubCell"/>
</dbReference>
<evidence type="ECO:0000256" key="3">
    <source>
        <dbReference type="ARBA" id="ARBA00006958"/>
    </source>
</evidence>
<dbReference type="Proteomes" id="UP001152888">
    <property type="component" value="Unassembled WGS sequence"/>
</dbReference>
<evidence type="ECO:0000256" key="4">
    <source>
        <dbReference type="ARBA" id="ARBA00022722"/>
    </source>
</evidence>